<dbReference type="CDD" id="cd00822">
    <property type="entry name" value="TopoII_Trans_DNA_gyrase"/>
    <property type="match status" value="1"/>
</dbReference>
<comment type="subunit">
    <text evidence="13">Heterotetramer, composed of two GyrA and two GyrB chains. In the heterotetramer, GyrA contains the active site tyrosine that forms a transient covalent intermediate with DNA, while GyrB binds cofactors and catalyzes ATP hydrolysis.</text>
</comment>
<keyword evidence="11" id="KW-0238">DNA-binding</keyword>
<dbReference type="GO" id="GO:0003918">
    <property type="term" value="F:DNA topoisomerase type II (double strand cut, ATP-hydrolyzing) activity"/>
    <property type="evidence" value="ECO:0007669"/>
    <property type="project" value="UniProtKB-UniRule"/>
</dbReference>
<keyword evidence="9 13" id="KW-0460">Magnesium</keyword>
<feature type="binding site" evidence="13">
    <location>
        <position position="426"/>
    </location>
    <ligand>
        <name>Mg(2+)</name>
        <dbReference type="ChEBI" id="CHEBI:18420"/>
        <label>1</label>
        <note>catalytic</note>
    </ligand>
</feature>
<dbReference type="RefSeq" id="WP_039800594.1">
    <property type="nucleotide sequence ID" value="NZ_CP010415.1"/>
</dbReference>
<dbReference type="FunFam" id="3.30.565.10:FF:000002">
    <property type="entry name" value="DNA gyrase subunit B"/>
    <property type="match status" value="1"/>
</dbReference>
<dbReference type="Gene3D" id="3.30.565.10">
    <property type="entry name" value="Histidine kinase-like ATPase, C-terminal domain"/>
    <property type="match status" value="1"/>
</dbReference>
<dbReference type="SMART" id="SM00433">
    <property type="entry name" value="TOP2c"/>
    <property type="match status" value="1"/>
</dbReference>
<dbReference type="InterPro" id="IPR041423">
    <property type="entry name" value="GyrB_insert"/>
</dbReference>
<dbReference type="PRINTS" id="PR00418">
    <property type="entry name" value="TPI2FAMILY"/>
</dbReference>
<dbReference type="InterPro" id="IPR002288">
    <property type="entry name" value="DNA_gyrase_B_C"/>
</dbReference>
<evidence type="ECO:0000256" key="9">
    <source>
        <dbReference type="ARBA" id="ARBA00022842"/>
    </source>
</evidence>
<feature type="site" description="Interaction with DNA" evidence="13">
    <location>
        <position position="454"/>
    </location>
</feature>
<dbReference type="GO" id="GO:0005737">
    <property type="term" value="C:cytoplasm"/>
    <property type="evidence" value="ECO:0007669"/>
    <property type="project" value="UniProtKB-SubCell"/>
</dbReference>
<dbReference type="Gene3D" id="3.40.50.670">
    <property type="match status" value="2"/>
</dbReference>
<dbReference type="GO" id="GO:0003677">
    <property type="term" value="F:DNA binding"/>
    <property type="evidence" value="ECO:0007669"/>
    <property type="project" value="UniProtKB-KW"/>
</dbReference>
<evidence type="ECO:0000313" key="15">
    <source>
        <dbReference type="EMBL" id="AJE19519.1"/>
    </source>
</evidence>
<keyword evidence="6 13" id="KW-0479">Metal-binding</keyword>
<dbReference type="FunFam" id="3.40.50.670:FF:000004">
    <property type="entry name" value="DNA gyrase subunit B"/>
    <property type="match status" value="1"/>
</dbReference>
<dbReference type="Proteomes" id="UP000068210">
    <property type="component" value="Chromosome"/>
</dbReference>
<keyword evidence="5 13" id="KW-0963">Cytoplasm</keyword>
<comment type="function">
    <text evidence="13">A type II topoisomerase that negatively supercoils closed circular double-stranded (ds) DNA in an ATP-dependent manner to modulate DNA topology and maintain chromosomes in an underwound state. Negative supercoiling favors strand separation, and DNA replication, transcription, recombination and repair, all of which involve strand separation. Also able to catalyze the interconversion of other topological isomers of dsDNA rings, including catenanes and knotted rings. Type II topoisomerases break and join 2 DNA strands simultaneously in an ATP-dependent manner.</text>
</comment>
<keyword evidence="8 13" id="KW-0067">ATP-binding</keyword>
<dbReference type="InterPro" id="IPR011557">
    <property type="entry name" value="GyrB"/>
</dbReference>
<evidence type="ECO:0000313" key="16">
    <source>
        <dbReference type="Proteomes" id="UP000068210"/>
    </source>
</evidence>
<dbReference type="PROSITE" id="PS50880">
    <property type="entry name" value="TOPRIM"/>
    <property type="match status" value="1"/>
</dbReference>
<dbReference type="GO" id="GO:0006261">
    <property type="term" value="P:DNA-templated DNA replication"/>
    <property type="evidence" value="ECO:0007669"/>
    <property type="project" value="UniProtKB-UniRule"/>
</dbReference>
<dbReference type="EMBL" id="CP010415">
    <property type="protein sequence ID" value="AJE19519.1"/>
    <property type="molecule type" value="Genomic_DNA"/>
</dbReference>
<dbReference type="InterPro" id="IPR018522">
    <property type="entry name" value="TopoIIA_CS"/>
</dbReference>
<dbReference type="FunFam" id="3.30.230.10:FF:000005">
    <property type="entry name" value="DNA gyrase subunit B"/>
    <property type="match status" value="1"/>
</dbReference>
<dbReference type="SUPFAM" id="SSF55874">
    <property type="entry name" value="ATPase domain of HSP90 chaperone/DNA topoisomerase II/histidine kinase"/>
    <property type="match status" value="1"/>
</dbReference>
<evidence type="ECO:0000256" key="10">
    <source>
        <dbReference type="ARBA" id="ARBA00023029"/>
    </source>
</evidence>
<evidence type="ECO:0000256" key="1">
    <source>
        <dbReference type="ARBA" id="ARBA00000185"/>
    </source>
</evidence>
<dbReference type="GO" id="GO:0006265">
    <property type="term" value="P:DNA topological change"/>
    <property type="evidence" value="ECO:0007669"/>
    <property type="project" value="UniProtKB-UniRule"/>
</dbReference>
<feature type="binding site" evidence="13">
    <location>
        <position position="502"/>
    </location>
    <ligand>
        <name>Mg(2+)</name>
        <dbReference type="ChEBI" id="CHEBI:18420"/>
        <label>2</label>
    </ligand>
</feature>
<dbReference type="InterPro" id="IPR001241">
    <property type="entry name" value="Topo_IIA"/>
</dbReference>
<dbReference type="Pfam" id="PF02518">
    <property type="entry name" value="HATPase_c"/>
    <property type="match status" value="1"/>
</dbReference>
<feature type="binding site" evidence="13">
    <location>
        <position position="500"/>
    </location>
    <ligand>
        <name>Mg(2+)</name>
        <dbReference type="ChEBI" id="CHEBI:18420"/>
        <label>2</label>
    </ligand>
</feature>
<keyword evidence="16" id="KW-1185">Reference proteome</keyword>
<dbReference type="InterPro" id="IPR036890">
    <property type="entry name" value="HATPase_C_sf"/>
</dbReference>
<dbReference type="PROSITE" id="PS00177">
    <property type="entry name" value="TOPOISOMERASE_II"/>
    <property type="match status" value="1"/>
</dbReference>
<evidence type="ECO:0000256" key="4">
    <source>
        <dbReference type="ARBA" id="ARBA00019166"/>
    </source>
</evidence>
<accession>A0A0C4WII7</accession>
<dbReference type="Gene3D" id="3.30.230.10">
    <property type="match status" value="1"/>
</dbReference>
<dbReference type="EC" id="5.6.2.2" evidence="3 13"/>
<evidence type="ECO:0000256" key="5">
    <source>
        <dbReference type="ARBA" id="ARBA00022490"/>
    </source>
</evidence>
<dbReference type="CDD" id="cd16928">
    <property type="entry name" value="HATPase_GyrB-like"/>
    <property type="match status" value="1"/>
</dbReference>
<keyword evidence="12 13" id="KW-0413">Isomerase</keyword>
<feature type="site" description="Interaction with DNA" evidence="13">
    <location>
        <position position="451"/>
    </location>
</feature>
<dbReference type="SMART" id="SM00387">
    <property type="entry name" value="HATPase_c"/>
    <property type="match status" value="1"/>
</dbReference>
<evidence type="ECO:0000256" key="13">
    <source>
        <dbReference type="HAMAP-Rule" id="MF_01898"/>
    </source>
</evidence>
<dbReference type="STRING" id="1328314.Achr_40"/>
<dbReference type="KEGG" id="acx:Achr_40"/>
<dbReference type="Pfam" id="PF18053">
    <property type="entry name" value="GyrB_insert"/>
    <property type="match status" value="1"/>
</dbReference>
<dbReference type="PANTHER" id="PTHR45866">
    <property type="entry name" value="DNA GYRASE/TOPOISOMERASE SUBUNIT B"/>
    <property type="match status" value="1"/>
</dbReference>
<dbReference type="InterPro" id="IPR006171">
    <property type="entry name" value="TOPRIM_dom"/>
</dbReference>
<dbReference type="Pfam" id="PF00204">
    <property type="entry name" value="DNA_gyraseB"/>
    <property type="match status" value="1"/>
</dbReference>
<evidence type="ECO:0000256" key="2">
    <source>
        <dbReference type="ARBA" id="ARBA00010708"/>
    </source>
</evidence>
<evidence type="ECO:0000256" key="7">
    <source>
        <dbReference type="ARBA" id="ARBA00022741"/>
    </source>
</evidence>
<evidence type="ECO:0000256" key="12">
    <source>
        <dbReference type="ARBA" id="ARBA00023235"/>
    </source>
</evidence>
<dbReference type="SUPFAM" id="SSF54211">
    <property type="entry name" value="Ribosomal protein S5 domain 2-like"/>
    <property type="match status" value="1"/>
</dbReference>
<dbReference type="InterPro" id="IPR014721">
    <property type="entry name" value="Ribsml_uS5_D2-typ_fold_subgr"/>
</dbReference>
<dbReference type="PANTHER" id="PTHR45866:SF1">
    <property type="entry name" value="DNA GYRASE SUBUNIT B, MITOCHONDRIAL"/>
    <property type="match status" value="1"/>
</dbReference>
<dbReference type="Pfam" id="PF01751">
    <property type="entry name" value="Toprim"/>
    <property type="match status" value="1"/>
</dbReference>
<keyword evidence="7 13" id="KW-0547">Nucleotide-binding</keyword>
<feature type="domain" description="Toprim" evidence="14">
    <location>
        <begin position="420"/>
        <end position="535"/>
    </location>
</feature>
<dbReference type="InterPro" id="IPR020568">
    <property type="entry name" value="Ribosomal_Su5_D2-typ_SF"/>
</dbReference>
<dbReference type="HOGENOM" id="CLU_006146_4_1_6"/>
<comment type="miscellaneous">
    <text evidence="13">Few gyrases are as efficient as E.coli at forming negative supercoils. Not all organisms have 2 type II topoisomerases; in organisms with a single type II topoisomerase this enzyme also has to decatenate newly replicated chromosomes.</text>
</comment>
<dbReference type="FunFam" id="3.40.50.670:FF:000005">
    <property type="entry name" value="DNA gyrase subunit B"/>
    <property type="match status" value="1"/>
</dbReference>
<dbReference type="InterPro" id="IPR034160">
    <property type="entry name" value="TOPRIM_GyrB"/>
</dbReference>
<dbReference type="InterPro" id="IPR000565">
    <property type="entry name" value="Topo_IIA_B"/>
</dbReference>
<dbReference type="Gene3D" id="3.10.20.690">
    <property type="match status" value="1"/>
</dbReference>
<dbReference type="Pfam" id="PF00986">
    <property type="entry name" value="DNA_gyraseB_C"/>
    <property type="match status" value="1"/>
</dbReference>
<name>A0A0C4WII7_9GAMM</name>
<comment type="subcellular location">
    <subcellularLocation>
        <location evidence="13">Cytoplasm</location>
    </subcellularLocation>
</comment>
<dbReference type="InterPro" id="IPR013506">
    <property type="entry name" value="Topo_IIA_bsu_dom2"/>
</dbReference>
<dbReference type="NCBIfam" id="NF011501">
    <property type="entry name" value="PRK14939.1"/>
    <property type="match status" value="1"/>
</dbReference>
<proteinExistence type="inferred from homology"/>
<dbReference type="FunFam" id="3.10.20.690:FF:000002">
    <property type="entry name" value="DNA gyrase subunit B"/>
    <property type="match status" value="1"/>
</dbReference>
<comment type="catalytic activity">
    <reaction evidence="1 13">
        <text>ATP-dependent breakage, passage and rejoining of double-stranded DNA.</text>
        <dbReference type="EC" id="5.6.2.2"/>
    </reaction>
</comment>
<evidence type="ECO:0000256" key="8">
    <source>
        <dbReference type="ARBA" id="ARBA00022840"/>
    </source>
</evidence>
<feature type="binding site" evidence="13">
    <location>
        <position position="500"/>
    </location>
    <ligand>
        <name>Mg(2+)</name>
        <dbReference type="ChEBI" id="CHEBI:18420"/>
        <label>1</label>
        <note>catalytic</note>
    </ligand>
</feature>
<comment type="similarity">
    <text evidence="2 13">Belongs to the type II topoisomerase GyrB family.</text>
</comment>
<dbReference type="GO" id="GO:0005694">
    <property type="term" value="C:chromosome"/>
    <property type="evidence" value="ECO:0007669"/>
    <property type="project" value="InterPro"/>
</dbReference>
<dbReference type="HAMAP" id="MF_01898">
    <property type="entry name" value="GyrB"/>
    <property type="match status" value="1"/>
</dbReference>
<dbReference type="CDD" id="cd03366">
    <property type="entry name" value="TOPRIM_TopoIIA_GyrB"/>
    <property type="match status" value="1"/>
</dbReference>
<dbReference type="InterPro" id="IPR003594">
    <property type="entry name" value="HATPase_dom"/>
</dbReference>
<reference evidence="15 16" key="1">
    <citation type="journal article" date="2015" name="PLoS ONE">
        <title>Azotobacter Genomes: The Genome of Azotobacter chroococcum NCIMB 8003 (ATCC 4412).</title>
        <authorList>
            <person name="Robson R.L."/>
            <person name="Jones R."/>
            <person name="Robson R.M."/>
            <person name="Schwartz A."/>
            <person name="Richardson T.H."/>
        </authorList>
    </citation>
    <scope>NUCLEOTIDE SEQUENCE [LARGE SCALE GENOMIC DNA]</scope>
    <source>
        <strain evidence="15 16">NCIMB 8003</strain>
    </source>
</reference>
<keyword evidence="10 13" id="KW-0799">Topoisomerase</keyword>
<dbReference type="Pfam" id="PF21249">
    <property type="entry name" value="GyrB_hook"/>
    <property type="match status" value="1"/>
</dbReference>
<sequence>MSENQTYDSSSIKVLKGLDAVRKRPGMYIGDTDDGTGLHHMVFEVVDNSIDEALAGYCNDISITIHTDESITVRDNGRGIPVDLHKEEGVSAAEVIMTVLHAGGKFDDNSYKVSGGLHGVGVSVVNALSEELVLTIRRDGKVWEQTYVHGVPQAPLAAVGDTEGTGTQIHFKPSAETFHNIHFSWDILAKRLRELSFLNSGVGIVLKDERSGKEELFKYEGGLKAFVDYLNTHKNAVSQVFHFNMQREEDGVGVEVALQWNDGFNENILCFTNNIPQRDGGTHLAGFRSALTRNLNAYIEQEGLAKKHKVATTGDDAREGLTAIISVKVPDPKFSSQTKDKLVSSEVKTAVEQEMGKHFGDFLLENPNEAKAVVGKMIDAARAREAARKAREMTRRKGALDIAGLPGKLADCQEKDPALSELYIVEGDSAGGSAKQGRNRKTQAILPLKGKILNVEKARFDKMLSSAEVGTLITALGCGIGREEYNIDKLRYHNIIIMTDADVDGSHIRTLLLTFFFRQMPELIERGYVYIAQPPLYKVKKGKQEQYIKDDEAMEEYMTQSALEDASLHVNERAPGLAGPALERLVNDYRTVMKTLARLSRLYPQDITEHFVYLPRVGLELLGEQAAMQSWLEQFQTRLKASEKSGLTYRASLREDRERHLWLPEVEMVAHGLSSYVTFNRDFFASNDYRTVTALGEQLNSLLEDGAYVQRGERKKPVSSFKEALAWLMAESTKRHSIQRYKGLGEMNPEQLWETTMDPSVRRMLKVTIEDAIATDLIFNTLMGDAVEPRREFIESNALAVANLDV</sequence>
<dbReference type="GO" id="GO:0005524">
    <property type="term" value="F:ATP binding"/>
    <property type="evidence" value="ECO:0007669"/>
    <property type="project" value="UniProtKB-UniRule"/>
</dbReference>
<evidence type="ECO:0000256" key="6">
    <source>
        <dbReference type="ARBA" id="ARBA00022723"/>
    </source>
</evidence>
<protein>
    <recommendedName>
        <fullName evidence="4 13">DNA gyrase subunit B</fullName>
        <ecNumber evidence="3 13">5.6.2.2</ecNumber>
    </recommendedName>
</protein>
<dbReference type="AlphaFoldDB" id="A0A0C4WII7"/>
<dbReference type="PRINTS" id="PR01159">
    <property type="entry name" value="DNAGYRASEB"/>
</dbReference>
<dbReference type="InterPro" id="IPR013759">
    <property type="entry name" value="Topo_IIA_B_C"/>
</dbReference>
<dbReference type="NCBIfam" id="NF004189">
    <property type="entry name" value="PRK05644.1"/>
    <property type="match status" value="1"/>
</dbReference>
<dbReference type="SUPFAM" id="SSF56719">
    <property type="entry name" value="Type II DNA topoisomerase"/>
    <property type="match status" value="1"/>
</dbReference>
<evidence type="ECO:0000256" key="11">
    <source>
        <dbReference type="ARBA" id="ARBA00023125"/>
    </source>
</evidence>
<evidence type="ECO:0000259" key="14">
    <source>
        <dbReference type="PROSITE" id="PS50880"/>
    </source>
</evidence>
<dbReference type="InterPro" id="IPR049353">
    <property type="entry name" value="GyrB_hook"/>
</dbReference>
<dbReference type="InterPro" id="IPR013760">
    <property type="entry name" value="Topo_IIA-like_dom_sf"/>
</dbReference>
<comment type="cofactor">
    <cofactor evidence="13">
        <name>Mg(2+)</name>
        <dbReference type="ChEBI" id="CHEBI:18420"/>
    </cofactor>
    <cofactor evidence="13">
        <name>Mn(2+)</name>
        <dbReference type="ChEBI" id="CHEBI:29035"/>
    </cofactor>
    <cofactor evidence="13">
        <name>Ca(2+)</name>
        <dbReference type="ChEBI" id="CHEBI:29108"/>
    </cofactor>
    <text evidence="13">Binds two Mg(2+) per subunit. The magnesium ions form salt bridges with both the protein and the DNA. Can also accept other divalent metal cations, such as Mn(2+) or Ca(2+).</text>
</comment>
<dbReference type="GO" id="GO:0046872">
    <property type="term" value="F:metal ion binding"/>
    <property type="evidence" value="ECO:0007669"/>
    <property type="project" value="UniProtKB-KW"/>
</dbReference>
<gene>
    <name evidence="13 15" type="primary">gyrB</name>
    <name evidence="15" type="ORF">Achr_40</name>
</gene>
<dbReference type="NCBIfam" id="TIGR01059">
    <property type="entry name" value="gyrB"/>
    <property type="match status" value="1"/>
</dbReference>
<evidence type="ECO:0000256" key="3">
    <source>
        <dbReference type="ARBA" id="ARBA00012895"/>
    </source>
</evidence>
<organism evidence="15 16">
    <name type="scientific">Azotobacter chroococcum NCIMB 8003</name>
    <dbReference type="NCBI Taxonomy" id="1328314"/>
    <lineage>
        <taxon>Bacteria</taxon>
        <taxon>Pseudomonadati</taxon>
        <taxon>Pseudomonadota</taxon>
        <taxon>Gammaproteobacteria</taxon>
        <taxon>Pseudomonadales</taxon>
        <taxon>Pseudomonadaceae</taxon>
        <taxon>Azotobacter</taxon>
    </lineage>
</organism>